<evidence type="ECO:0000313" key="2">
    <source>
        <dbReference type="EMBL" id="GIY69943.1"/>
    </source>
</evidence>
<organism evidence="2 3">
    <name type="scientific">Caerostris extrusa</name>
    <name type="common">Bark spider</name>
    <name type="synonym">Caerostris bankana</name>
    <dbReference type="NCBI Taxonomy" id="172846"/>
    <lineage>
        <taxon>Eukaryota</taxon>
        <taxon>Metazoa</taxon>
        <taxon>Ecdysozoa</taxon>
        <taxon>Arthropoda</taxon>
        <taxon>Chelicerata</taxon>
        <taxon>Arachnida</taxon>
        <taxon>Araneae</taxon>
        <taxon>Araneomorphae</taxon>
        <taxon>Entelegynae</taxon>
        <taxon>Araneoidea</taxon>
        <taxon>Araneidae</taxon>
        <taxon>Caerostris</taxon>
    </lineage>
</organism>
<gene>
    <name evidence="2" type="ORF">CEXT_172621</name>
</gene>
<keyword evidence="3" id="KW-1185">Reference proteome</keyword>
<comment type="caution">
    <text evidence="2">The sequence shown here is derived from an EMBL/GenBank/DDBJ whole genome shotgun (WGS) entry which is preliminary data.</text>
</comment>
<evidence type="ECO:0000313" key="3">
    <source>
        <dbReference type="Proteomes" id="UP001054945"/>
    </source>
</evidence>
<evidence type="ECO:0000256" key="1">
    <source>
        <dbReference type="SAM" id="MobiDB-lite"/>
    </source>
</evidence>
<dbReference type="AlphaFoldDB" id="A0AAV4VIS0"/>
<dbReference type="EMBL" id="BPLR01014611">
    <property type="protein sequence ID" value="GIY69943.1"/>
    <property type="molecule type" value="Genomic_DNA"/>
</dbReference>
<proteinExistence type="predicted"/>
<protein>
    <submittedName>
        <fullName evidence="2">Uncharacterized protein</fullName>
    </submittedName>
</protein>
<feature type="region of interest" description="Disordered" evidence="1">
    <location>
        <begin position="24"/>
        <end position="56"/>
    </location>
</feature>
<accession>A0AAV4VIS0</accession>
<feature type="compositionally biased region" description="Pro residues" evidence="1">
    <location>
        <begin position="26"/>
        <end position="38"/>
    </location>
</feature>
<reference evidence="2 3" key="1">
    <citation type="submission" date="2021-06" db="EMBL/GenBank/DDBJ databases">
        <title>Caerostris extrusa draft genome.</title>
        <authorList>
            <person name="Kono N."/>
            <person name="Arakawa K."/>
        </authorList>
    </citation>
    <scope>NUCLEOTIDE SEQUENCE [LARGE SCALE GENOMIC DNA]</scope>
</reference>
<sequence>MIHQLDFSWCLYNTHKTYQQQVYALPPTPPHHQPASPEPPRKKQLTPESVPMTHETDLSHTCIMERDLESPGKRIQIYYSWKKFLQTLLLKSLCKTFRKNSMKSSGFPKLRGKSLSFPKDSITDYK</sequence>
<dbReference type="Proteomes" id="UP001054945">
    <property type="component" value="Unassembled WGS sequence"/>
</dbReference>
<name>A0AAV4VIS0_CAEEX</name>